<feature type="compositionally biased region" description="Pro residues" evidence="1">
    <location>
        <begin position="212"/>
        <end position="222"/>
    </location>
</feature>
<sequence length="346" mass="37574">MESKSEEREVTAGLLSNNRFAVLPPKEPAPGIQEERAFTIPLDPSPHHERPITLPLQTDIPPTGQSSSSETIKDKSRAPTSVTNPRPNRPSIPRLAPHTPAKSTRIERNQQPSAPAAASISPTKPQSQLSPLVLQTEAQSGRSSNPPSASARISPDFDTGDPYLSLLAPQPAPALPSPPIPQDPLPDPSLATLSIHPSLDFRSFTSPKSSGPKPPQLAPPIPTSIDIFRSDDPMRRIVRTRSGKIFCIAAEIAAANEKSTMRPVGHVLFPGPPKNVDEVKGGIDRKKSDCRSGEYVDSPEEMEDESEEEGGEGEEWLGKEEGFWKQPFEKGNVVKTRMQTRAEGRQ</sequence>
<dbReference type="AlphaFoldDB" id="A0A8H6FM35"/>
<feature type="compositionally biased region" description="Low complexity" evidence="1">
    <location>
        <begin position="112"/>
        <end position="122"/>
    </location>
</feature>
<protein>
    <submittedName>
        <fullName evidence="2">Uncharacterized protein</fullName>
    </submittedName>
</protein>
<dbReference type="GeneID" id="59292387"/>
<feature type="region of interest" description="Disordered" evidence="1">
    <location>
        <begin position="278"/>
        <end position="318"/>
    </location>
</feature>
<name>A0A8H6FM35_9LECA</name>
<comment type="caution">
    <text evidence="2">The sequence shown here is derived from an EMBL/GenBank/DDBJ whole genome shotgun (WGS) entry which is preliminary data.</text>
</comment>
<feature type="compositionally biased region" description="Basic and acidic residues" evidence="1">
    <location>
        <begin position="278"/>
        <end position="294"/>
    </location>
</feature>
<evidence type="ECO:0000313" key="2">
    <source>
        <dbReference type="EMBL" id="KAF6231041.1"/>
    </source>
</evidence>
<organism evidence="2 3">
    <name type="scientific">Letharia columbiana</name>
    <dbReference type="NCBI Taxonomy" id="112416"/>
    <lineage>
        <taxon>Eukaryota</taxon>
        <taxon>Fungi</taxon>
        <taxon>Dikarya</taxon>
        <taxon>Ascomycota</taxon>
        <taxon>Pezizomycotina</taxon>
        <taxon>Lecanoromycetes</taxon>
        <taxon>OSLEUM clade</taxon>
        <taxon>Lecanoromycetidae</taxon>
        <taxon>Lecanorales</taxon>
        <taxon>Lecanorineae</taxon>
        <taxon>Parmeliaceae</taxon>
        <taxon>Letharia</taxon>
    </lineage>
</organism>
<feature type="region of interest" description="Disordered" evidence="1">
    <location>
        <begin position="1"/>
        <end position="228"/>
    </location>
</feature>
<feature type="compositionally biased region" description="Pro residues" evidence="1">
    <location>
        <begin position="170"/>
        <end position="187"/>
    </location>
</feature>
<keyword evidence="3" id="KW-1185">Reference proteome</keyword>
<feature type="compositionally biased region" description="Acidic residues" evidence="1">
    <location>
        <begin position="297"/>
        <end position="315"/>
    </location>
</feature>
<feature type="compositionally biased region" description="Basic and acidic residues" evidence="1">
    <location>
        <begin position="1"/>
        <end position="10"/>
    </location>
</feature>
<gene>
    <name evidence="2" type="ORF">HO173_010741</name>
</gene>
<dbReference type="Proteomes" id="UP000578531">
    <property type="component" value="Unassembled WGS sequence"/>
</dbReference>
<proteinExistence type="predicted"/>
<dbReference type="EMBL" id="JACCJC010000061">
    <property type="protein sequence ID" value="KAF6231041.1"/>
    <property type="molecule type" value="Genomic_DNA"/>
</dbReference>
<feature type="compositionally biased region" description="Polar residues" evidence="1">
    <location>
        <begin position="136"/>
        <end position="148"/>
    </location>
</feature>
<evidence type="ECO:0000256" key="1">
    <source>
        <dbReference type="SAM" id="MobiDB-lite"/>
    </source>
</evidence>
<dbReference type="OrthoDB" id="5405507at2759"/>
<evidence type="ECO:0000313" key="3">
    <source>
        <dbReference type="Proteomes" id="UP000578531"/>
    </source>
</evidence>
<dbReference type="RefSeq" id="XP_037160474.1">
    <property type="nucleotide sequence ID" value="XM_037312626.1"/>
</dbReference>
<accession>A0A8H6FM35</accession>
<reference evidence="2 3" key="1">
    <citation type="journal article" date="2020" name="Genomics">
        <title>Complete, high-quality genomes from long-read metagenomic sequencing of two wolf lichen thalli reveals enigmatic genome architecture.</title>
        <authorList>
            <person name="McKenzie S.K."/>
            <person name="Walston R.F."/>
            <person name="Allen J.L."/>
        </authorList>
    </citation>
    <scope>NUCLEOTIDE SEQUENCE [LARGE SCALE GENOMIC DNA]</scope>
    <source>
        <strain evidence="2">WasteWater2</strain>
    </source>
</reference>